<name>U2EIQ8_9GAMM</name>
<feature type="transmembrane region" description="Helical" evidence="6">
    <location>
        <begin position="211"/>
        <end position="234"/>
    </location>
</feature>
<feature type="transmembrane region" description="Helical" evidence="6">
    <location>
        <begin position="160"/>
        <end position="183"/>
    </location>
</feature>
<organism evidence="7 8">
    <name type="scientific">Salinisphaera shabanensis E1L3A</name>
    <dbReference type="NCBI Taxonomy" id="1033802"/>
    <lineage>
        <taxon>Bacteria</taxon>
        <taxon>Pseudomonadati</taxon>
        <taxon>Pseudomonadota</taxon>
        <taxon>Gammaproteobacteria</taxon>
        <taxon>Salinisphaerales</taxon>
        <taxon>Salinisphaeraceae</taxon>
        <taxon>Salinisphaera</taxon>
    </lineage>
</organism>
<dbReference type="PANTHER" id="PTHR40277">
    <property type="entry name" value="BLL5419 PROTEIN"/>
    <property type="match status" value="1"/>
</dbReference>
<feature type="transmembrane region" description="Helical" evidence="6">
    <location>
        <begin position="42"/>
        <end position="61"/>
    </location>
</feature>
<comment type="subcellular location">
    <subcellularLocation>
        <location evidence="1">Cell membrane</location>
        <topology evidence="1">Multi-pass membrane protein</topology>
    </subcellularLocation>
</comment>
<dbReference type="STRING" id="1033802.SSPSH_003297"/>
<accession>U2EIQ8</accession>
<evidence type="ECO:0000313" key="7">
    <source>
        <dbReference type="EMBL" id="ERJ17935.1"/>
    </source>
</evidence>
<evidence type="ECO:0000256" key="2">
    <source>
        <dbReference type="ARBA" id="ARBA00022475"/>
    </source>
</evidence>
<reference evidence="7 8" key="2">
    <citation type="journal article" date="2013" name="PLoS ONE">
        <title>INDIGO - INtegrated Data Warehouse of MIcrobial GenOmes with Examples from the Red Sea Extremophiles.</title>
        <authorList>
            <person name="Alam I."/>
            <person name="Antunes A."/>
            <person name="Kamau A.A."/>
            <person name="Ba Alawi W."/>
            <person name="Kalkatawi M."/>
            <person name="Stingl U."/>
            <person name="Bajic V.B."/>
        </authorList>
    </citation>
    <scope>NUCLEOTIDE SEQUENCE [LARGE SCALE GENOMIC DNA]</scope>
    <source>
        <strain evidence="7 8">E1L3A</strain>
    </source>
</reference>
<dbReference type="eggNOG" id="COG0392">
    <property type="taxonomic scope" value="Bacteria"/>
</dbReference>
<feature type="transmembrane region" description="Helical" evidence="6">
    <location>
        <begin position="283"/>
        <end position="305"/>
    </location>
</feature>
<dbReference type="OrthoDB" id="9126302at2"/>
<keyword evidence="4 6" id="KW-1133">Transmembrane helix</keyword>
<keyword evidence="2" id="KW-1003">Cell membrane</keyword>
<dbReference type="Proteomes" id="UP000006242">
    <property type="component" value="Unassembled WGS sequence"/>
</dbReference>
<protein>
    <submittedName>
        <fullName evidence="7">Uncharacterized protein</fullName>
    </submittedName>
</protein>
<dbReference type="PANTHER" id="PTHR40277:SF1">
    <property type="entry name" value="BLL5419 PROTEIN"/>
    <property type="match status" value="1"/>
</dbReference>
<dbReference type="GO" id="GO:0005886">
    <property type="term" value="C:plasma membrane"/>
    <property type="evidence" value="ECO:0007669"/>
    <property type="project" value="UniProtKB-SubCell"/>
</dbReference>
<reference evidence="7 8" key="1">
    <citation type="journal article" date="2011" name="J. Bacteriol.">
        <title>Genome sequence of Salinisphaera shabanensis, a gammaproteobacterium from the harsh, variable environment of the brine-seawater interface of the Shaban Deep in the Red Sea.</title>
        <authorList>
            <person name="Antunes A."/>
            <person name="Alam I."/>
            <person name="Bajic V.B."/>
            <person name="Stingl U."/>
        </authorList>
    </citation>
    <scope>NUCLEOTIDE SEQUENCE [LARGE SCALE GENOMIC DNA]</scope>
    <source>
        <strain evidence="7 8">E1L3A</strain>
    </source>
</reference>
<gene>
    <name evidence="7" type="ORF">SSPSH_003297</name>
</gene>
<proteinExistence type="predicted"/>
<comment type="caution">
    <text evidence="7">The sequence shown here is derived from an EMBL/GenBank/DDBJ whole genome shotgun (WGS) entry which is preliminary data.</text>
</comment>
<dbReference type="EMBL" id="AFNV02000026">
    <property type="protein sequence ID" value="ERJ17935.1"/>
    <property type="molecule type" value="Genomic_DNA"/>
</dbReference>
<dbReference type="AlphaFoldDB" id="U2EIQ8"/>
<keyword evidence="3 6" id="KW-0812">Transmembrane</keyword>
<dbReference type="Pfam" id="PF03706">
    <property type="entry name" value="LPG_synthase_TM"/>
    <property type="match status" value="1"/>
</dbReference>
<evidence type="ECO:0000256" key="4">
    <source>
        <dbReference type="ARBA" id="ARBA00022989"/>
    </source>
</evidence>
<sequence length="313" mass="33686">MSRGGWRFTLRALFSAALVGTVVWRIDLTALANQFQDLDYEWLAAALALTVPQVVISAWRWRLTARCVGLRLTIGAAIREYYLATFLNQVLPGGVLGDAHRAWRHARRDTDTAAAWHAVFIERFSGQLSLALVTVVALWQAPALTAGVAQRLPMAGFSAIQAFVVLVAILLLIGSAGAVAYRYPQTRVSALRFLGNTHRSLLARSVWPAQFASSLLVVASYIGVFLLCAQAIALATPLDELIWLIPPVLMAMAVPLSIAGWGLREGAAAVVWTLVGLPAHEGVALSLCYGALVLVSSSPGAVVLWRREPALQG</sequence>
<keyword evidence="8" id="KW-1185">Reference proteome</keyword>
<evidence type="ECO:0000256" key="3">
    <source>
        <dbReference type="ARBA" id="ARBA00022692"/>
    </source>
</evidence>
<evidence type="ECO:0000256" key="6">
    <source>
        <dbReference type="SAM" id="Phobius"/>
    </source>
</evidence>
<dbReference type="InterPro" id="IPR022791">
    <property type="entry name" value="L-PG_synthase/AglD"/>
</dbReference>
<evidence type="ECO:0000313" key="8">
    <source>
        <dbReference type="Proteomes" id="UP000006242"/>
    </source>
</evidence>
<feature type="transmembrane region" description="Helical" evidence="6">
    <location>
        <begin position="241"/>
        <end position="263"/>
    </location>
</feature>
<evidence type="ECO:0000256" key="5">
    <source>
        <dbReference type="ARBA" id="ARBA00023136"/>
    </source>
</evidence>
<evidence type="ECO:0000256" key="1">
    <source>
        <dbReference type="ARBA" id="ARBA00004651"/>
    </source>
</evidence>
<keyword evidence="5 6" id="KW-0472">Membrane</keyword>
<dbReference type="RefSeq" id="WP_006912049.1">
    <property type="nucleotide sequence ID" value="NZ_AFNV02000026.1"/>
</dbReference>